<keyword evidence="4 6" id="KW-0274">FAD</keyword>
<evidence type="ECO:0000256" key="1">
    <source>
        <dbReference type="ARBA" id="ARBA00005817"/>
    </source>
</evidence>
<dbReference type="EMBL" id="VBOS01000234">
    <property type="protein sequence ID" value="TMQ55050.1"/>
    <property type="molecule type" value="Genomic_DNA"/>
</dbReference>
<proteinExistence type="inferred from homology"/>
<feature type="domain" description="Electron transfer flavoprotein alpha/beta-subunit N-terminal" evidence="7">
    <location>
        <begin position="3"/>
        <end position="189"/>
    </location>
</feature>
<dbReference type="SUPFAM" id="SSF52467">
    <property type="entry name" value="DHS-like NAD/FAD-binding domain"/>
    <property type="match status" value="1"/>
</dbReference>
<reference evidence="8 9" key="1">
    <citation type="journal article" date="2019" name="Nat. Microbiol.">
        <title>Mediterranean grassland soil C-N compound turnover is dependent on rainfall and depth, and is mediated by genomically divergent microorganisms.</title>
        <authorList>
            <person name="Diamond S."/>
            <person name="Andeer P.F."/>
            <person name="Li Z."/>
            <person name="Crits-Christoph A."/>
            <person name="Burstein D."/>
            <person name="Anantharaman K."/>
            <person name="Lane K.R."/>
            <person name="Thomas B.C."/>
            <person name="Pan C."/>
            <person name="Northen T.R."/>
            <person name="Banfield J.F."/>
        </authorList>
    </citation>
    <scope>NUCLEOTIDE SEQUENCE [LARGE SCALE GENOMIC DNA]</scope>
    <source>
        <strain evidence="8">WS_2</strain>
    </source>
</reference>
<dbReference type="GO" id="GO:0009055">
    <property type="term" value="F:electron transfer activity"/>
    <property type="evidence" value="ECO:0007669"/>
    <property type="project" value="InterPro"/>
</dbReference>
<dbReference type="AlphaFoldDB" id="A0A538SUI6"/>
<sequence length="288" mass="29419">MSILAFVEQRNGQIRSVSREALGEASRLAEKLGGPVVGVCPAASDPGLAALGDAGASRVLLARHEAFTHYDAAGYSRAVVAAVEAVKPAVLLFGASAIGKDLAPRVAARLGVGLATDCTALAVEGGKLIATRPVFAGKANLKVTFPKVPAIASLRPKVFAPASRNGNAATVELLAFTYDAQASRVKVTRIVASAGGKADLTESEIIVSGGRGLKGPEKTVSPKLYVAVGISGAIQHLAGMSSARCIVAINKDPDAPIFKVADYGLVGDLFEVVPALTRAVRELNEASG</sequence>
<feature type="binding site" evidence="6">
    <location>
        <begin position="229"/>
        <end position="236"/>
    </location>
    <ligand>
        <name>FAD</name>
        <dbReference type="ChEBI" id="CHEBI:57692"/>
    </ligand>
</feature>
<evidence type="ECO:0000256" key="6">
    <source>
        <dbReference type="PIRSR" id="PIRSR000089-1"/>
    </source>
</evidence>
<keyword evidence="3" id="KW-0285">Flavoprotein</keyword>
<organism evidence="8 9">
    <name type="scientific">Eiseniibacteriota bacterium</name>
    <dbReference type="NCBI Taxonomy" id="2212470"/>
    <lineage>
        <taxon>Bacteria</taxon>
        <taxon>Candidatus Eiseniibacteriota</taxon>
    </lineage>
</organism>
<dbReference type="SUPFAM" id="SSF52402">
    <property type="entry name" value="Adenine nucleotide alpha hydrolases-like"/>
    <property type="match status" value="1"/>
</dbReference>
<dbReference type="Proteomes" id="UP000317716">
    <property type="component" value="Unassembled WGS sequence"/>
</dbReference>
<feature type="binding site" evidence="6">
    <location>
        <position position="211"/>
    </location>
    <ligand>
        <name>FAD</name>
        <dbReference type="ChEBI" id="CHEBI:57692"/>
    </ligand>
</feature>
<comment type="similarity">
    <text evidence="1">Belongs to the ETF alpha-subunit/FixB family.</text>
</comment>
<name>A0A538SUI6_UNCEI</name>
<evidence type="ECO:0000256" key="4">
    <source>
        <dbReference type="ARBA" id="ARBA00022827"/>
    </source>
</evidence>
<dbReference type="GO" id="GO:0033539">
    <property type="term" value="P:fatty acid beta-oxidation using acyl-CoA dehydrogenase"/>
    <property type="evidence" value="ECO:0007669"/>
    <property type="project" value="TreeGrafter"/>
</dbReference>
<feature type="binding site" evidence="6">
    <location>
        <position position="250"/>
    </location>
    <ligand>
        <name>FAD</name>
        <dbReference type="ChEBI" id="CHEBI:57692"/>
    </ligand>
</feature>
<dbReference type="PROSITE" id="PS00696">
    <property type="entry name" value="ETF_ALPHA"/>
    <property type="match status" value="1"/>
</dbReference>
<dbReference type="InterPro" id="IPR014731">
    <property type="entry name" value="ETF_asu_C"/>
</dbReference>
<evidence type="ECO:0000259" key="7">
    <source>
        <dbReference type="SMART" id="SM00893"/>
    </source>
</evidence>
<dbReference type="GO" id="GO:0050660">
    <property type="term" value="F:flavin adenine dinucleotide binding"/>
    <property type="evidence" value="ECO:0007669"/>
    <property type="project" value="InterPro"/>
</dbReference>
<evidence type="ECO:0000313" key="8">
    <source>
        <dbReference type="EMBL" id="TMQ55050.1"/>
    </source>
</evidence>
<comment type="caution">
    <text evidence="8">The sequence shown here is derived from an EMBL/GenBank/DDBJ whole genome shotgun (WGS) entry which is preliminary data.</text>
</comment>
<gene>
    <name evidence="8" type="ORF">E6K72_06970</name>
</gene>
<dbReference type="InterPro" id="IPR018206">
    <property type="entry name" value="ETF_asu_C_CS"/>
</dbReference>
<evidence type="ECO:0000313" key="9">
    <source>
        <dbReference type="Proteomes" id="UP000317716"/>
    </source>
</evidence>
<dbReference type="Gene3D" id="3.40.50.620">
    <property type="entry name" value="HUPs"/>
    <property type="match status" value="1"/>
</dbReference>
<dbReference type="InterPro" id="IPR001308">
    <property type="entry name" value="ETF_a/FixB"/>
</dbReference>
<dbReference type="InterPro" id="IPR014730">
    <property type="entry name" value="ETF_a/b_N"/>
</dbReference>
<dbReference type="Pfam" id="PF01012">
    <property type="entry name" value="ETF"/>
    <property type="match status" value="1"/>
</dbReference>
<dbReference type="SMART" id="SM00893">
    <property type="entry name" value="ETF"/>
    <property type="match status" value="1"/>
</dbReference>
<dbReference type="CDD" id="cd01715">
    <property type="entry name" value="ETF_alpha"/>
    <property type="match status" value="1"/>
</dbReference>
<evidence type="ECO:0000256" key="3">
    <source>
        <dbReference type="ARBA" id="ARBA00022630"/>
    </source>
</evidence>
<keyword evidence="2" id="KW-0813">Transport</keyword>
<dbReference type="InterPro" id="IPR014729">
    <property type="entry name" value="Rossmann-like_a/b/a_fold"/>
</dbReference>
<dbReference type="Pfam" id="PF00766">
    <property type="entry name" value="ETF_alpha"/>
    <property type="match status" value="1"/>
</dbReference>
<dbReference type="Gene3D" id="3.40.50.1220">
    <property type="entry name" value="TPP-binding domain"/>
    <property type="match status" value="1"/>
</dbReference>
<evidence type="ECO:0000256" key="5">
    <source>
        <dbReference type="ARBA" id="ARBA00022982"/>
    </source>
</evidence>
<dbReference type="InterPro" id="IPR033947">
    <property type="entry name" value="ETF_alpha_N"/>
</dbReference>
<dbReference type="PANTHER" id="PTHR43153:SF1">
    <property type="entry name" value="ELECTRON TRANSFER FLAVOPROTEIN SUBUNIT ALPHA, MITOCHONDRIAL"/>
    <property type="match status" value="1"/>
</dbReference>
<dbReference type="PANTHER" id="PTHR43153">
    <property type="entry name" value="ELECTRON TRANSFER FLAVOPROTEIN ALPHA"/>
    <property type="match status" value="1"/>
</dbReference>
<dbReference type="InterPro" id="IPR029035">
    <property type="entry name" value="DHS-like_NAD/FAD-binding_dom"/>
</dbReference>
<dbReference type="PIRSF" id="PIRSF000089">
    <property type="entry name" value="Electra_flavoP_a"/>
    <property type="match status" value="1"/>
</dbReference>
<keyword evidence="5" id="KW-0249">Electron transport</keyword>
<accession>A0A538SUI6</accession>
<evidence type="ECO:0000256" key="2">
    <source>
        <dbReference type="ARBA" id="ARBA00022448"/>
    </source>
</evidence>
<protein>
    <submittedName>
        <fullName evidence="8">Electron transfer flavoprotein subunit alpha/FixB family protein</fullName>
    </submittedName>
</protein>
<comment type="cofactor">
    <cofactor evidence="6">
        <name>FAD</name>
        <dbReference type="ChEBI" id="CHEBI:57692"/>
    </cofactor>
    <text evidence="6">Binds 1 FAD per dimer.</text>
</comment>